<evidence type="ECO:0000313" key="3">
    <source>
        <dbReference type="Proteomes" id="UP001437256"/>
    </source>
</evidence>
<feature type="region of interest" description="Disordered" evidence="1">
    <location>
        <begin position="1"/>
        <end position="54"/>
    </location>
</feature>
<evidence type="ECO:0000313" key="2">
    <source>
        <dbReference type="EMBL" id="KAL0064788.1"/>
    </source>
</evidence>
<keyword evidence="3" id="KW-1185">Reference proteome</keyword>
<sequence length="316" mass="34912">MANTHSASWESAPAEPDASDQNPPEREQPKHERAPRKNKSTDSAKPEGGKIQSVAVQWEKEKDLSTRLVALIVENKEIRRNLYPGSNETSPPTAKGGGTAKTNYYWQLTLGLFKDHPVYGPQIVQAIVGGKGWGKWEDKIKNRLDKAQSPSPLDTDSKDSLPETILVTTRAKTKPPKCSRDNVPVSAAPAIKKHKTSNSSSVAALKTLNKVKLTWEETKVKVMELKFKLKQEKMVLRSEQQEERNKMMLRMMELKYPQHQPGQGQGQQSLGPGARSMGTFPQPSHPQGFSTNPFMGGITEGDQSWNMGGSAEASQS</sequence>
<feature type="region of interest" description="Disordered" evidence="1">
    <location>
        <begin position="258"/>
        <end position="316"/>
    </location>
</feature>
<organism evidence="2 3">
    <name type="scientific">Marasmius tenuissimus</name>
    <dbReference type="NCBI Taxonomy" id="585030"/>
    <lineage>
        <taxon>Eukaryota</taxon>
        <taxon>Fungi</taxon>
        <taxon>Dikarya</taxon>
        <taxon>Basidiomycota</taxon>
        <taxon>Agaricomycotina</taxon>
        <taxon>Agaricomycetes</taxon>
        <taxon>Agaricomycetidae</taxon>
        <taxon>Agaricales</taxon>
        <taxon>Marasmiineae</taxon>
        <taxon>Marasmiaceae</taxon>
        <taxon>Marasmius</taxon>
    </lineage>
</organism>
<feature type="compositionally biased region" description="Basic and acidic residues" evidence="1">
    <location>
        <begin position="23"/>
        <end position="32"/>
    </location>
</feature>
<accession>A0ABR2ZVH9</accession>
<proteinExistence type="predicted"/>
<comment type="caution">
    <text evidence="2">The sequence shown here is derived from an EMBL/GenBank/DDBJ whole genome shotgun (WGS) entry which is preliminary data.</text>
</comment>
<name>A0ABR2ZVH9_9AGAR</name>
<evidence type="ECO:0000256" key="1">
    <source>
        <dbReference type="SAM" id="MobiDB-lite"/>
    </source>
</evidence>
<dbReference type="EMBL" id="JBBXMP010000056">
    <property type="protein sequence ID" value="KAL0064788.1"/>
    <property type="molecule type" value="Genomic_DNA"/>
</dbReference>
<reference evidence="2 3" key="1">
    <citation type="submission" date="2024-05" db="EMBL/GenBank/DDBJ databases">
        <title>A draft genome resource for the thread blight pathogen Marasmius tenuissimus strain MS-2.</title>
        <authorList>
            <person name="Yulfo-Soto G.E."/>
            <person name="Baruah I.K."/>
            <person name="Amoako-Attah I."/>
            <person name="Bukari Y."/>
            <person name="Meinhardt L.W."/>
            <person name="Bailey B.A."/>
            <person name="Cohen S.P."/>
        </authorList>
    </citation>
    <scope>NUCLEOTIDE SEQUENCE [LARGE SCALE GENOMIC DNA]</scope>
    <source>
        <strain evidence="2 3">MS-2</strain>
    </source>
</reference>
<feature type="compositionally biased region" description="Basic and acidic residues" evidence="1">
    <location>
        <begin position="39"/>
        <end position="48"/>
    </location>
</feature>
<protein>
    <submittedName>
        <fullName evidence="2">Uncharacterized protein</fullName>
    </submittedName>
</protein>
<gene>
    <name evidence="2" type="ORF">AAF712_008185</name>
</gene>
<dbReference type="Proteomes" id="UP001437256">
    <property type="component" value="Unassembled WGS sequence"/>
</dbReference>
<feature type="compositionally biased region" description="Polar residues" evidence="1">
    <location>
        <begin position="301"/>
        <end position="316"/>
    </location>
</feature>
<feature type="compositionally biased region" description="Polar residues" evidence="1">
    <location>
        <begin position="279"/>
        <end position="293"/>
    </location>
</feature>
<feature type="compositionally biased region" description="Low complexity" evidence="1">
    <location>
        <begin position="258"/>
        <end position="273"/>
    </location>
</feature>